<organism evidence="2 3">
    <name type="scientific">Dunaliella salina</name>
    <name type="common">Green alga</name>
    <name type="synonym">Protococcus salinus</name>
    <dbReference type="NCBI Taxonomy" id="3046"/>
    <lineage>
        <taxon>Eukaryota</taxon>
        <taxon>Viridiplantae</taxon>
        <taxon>Chlorophyta</taxon>
        <taxon>core chlorophytes</taxon>
        <taxon>Chlorophyceae</taxon>
        <taxon>CS clade</taxon>
        <taxon>Chlamydomonadales</taxon>
        <taxon>Dunaliellaceae</taxon>
        <taxon>Dunaliella</taxon>
    </lineage>
</organism>
<dbReference type="Pfam" id="PF00211">
    <property type="entry name" value="Guanylate_cyc"/>
    <property type="match status" value="1"/>
</dbReference>
<reference evidence="2" key="1">
    <citation type="submission" date="2017-08" db="EMBL/GenBank/DDBJ databases">
        <authorList>
            <person name="Polle J.E."/>
            <person name="Barry K."/>
            <person name="Cushman J."/>
            <person name="Schmutz J."/>
            <person name="Tran D."/>
            <person name="Hathwaick L.T."/>
            <person name="Yim W.C."/>
            <person name="Jenkins J."/>
            <person name="Mckie-Krisberg Z.M."/>
            <person name="Prochnik S."/>
            <person name="Lindquist E."/>
            <person name="Dockter R.B."/>
            <person name="Adam C."/>
            <person name="Molina H."/>
            <person name="Bunkerborg J."/>
            <person name="Jin E."/>
            <person name="Buchheim M."/>
            <person name="Magnuson J."/>
        </authorList>
    </citation>
    <scope>NUCLEOTIDE SEQUENCE</scope>
    <source>
        <strain evidence="2">CCAP 19/18</strain>
    </source>
</reference>
<dbReference type="Gene3D" id="3.30.70.1230">
    <property type="entry name" value="Nucleotide cyclase"/>
    <property type="match status" value="1"/>
</dbReference>
<keyword evidence="3" id="KW-1185">Reference proteome</keyword>
<comment type="caution">
    <text evidence="2">The sequence shown here is derived from an EMBL/GenBank/DDBJ whole genome shotgun (WGS) entry which is preliminary data.</text>
</comment>
<evidence type="ECO:0000313" key="3">
    <source>
        <dbReference type="Proteomes" id="UP000815325"/>
    </source>
</evidence>
<protein>
    <submittedName>
        <fullName evidence="2">Nucleotide cyclase</fullName>
    </submittedName>
</protein>
<dbReference type="InterPro" id="IPR029787">
    <property type="entry name" value="Nucleotide_cyclase"/>
</dbReference>
<gene>
    <name evidence="2" type="ORF">DUNSADRAFT_10126</name>
</gene>
<name>A0ABQ7H522_DUNSA</name>
<dbReference type="EMBL" id="MU069472">
    <property type="protein sequence ID" value="KAF5841955.1"/>
    <property type="molecule type" value="Genomic_DNA"/>
</dbReference>
<dbReference type="SUPFAM" id="SSF55073">
    <property type="entry name" value="Nucleotide cyclase"/>
    <property type="match status" value="1"/>
</dbReference>
<dbReference type="InterPro" id="IPR050697">
    <property type="entry name" value="Adenylyl/Guanylyl_Cyclase_3/4"/>
</dbReference>
<evidence type="ECO:0000259" key="1">
    <source>
        <dbReference type="PROSITE" id="PS50125"/>
    </source>
</evidence>
<dbReference type="Proteomes" id="UP000815325">
    <property type="component" value="Unassembled WGS sequence"/>
</dbReference>
<evidence type="ECO:0000313" key="2">
    <source>
        <dbReference type="EMBL" id="KAF5841955.1"/>
    </source>
</evidence>
<dbReference type="InterPro" id="IPR001054">
    <property type="entry name" value="A/G_cyclase"/>
</dbReference>
<proteinExistence type="predicted"/>
<dbReference type="PANTHER" id="PTHR43081">
    <property type="entry name" value="ADENYLATE CYCLASE, TERMINAL-DIFFERENTIATION SPECIFIC-RELATED"/>
    <property type="match status" value="1"/>
</dbReference>
<sequence>MGAFAASAKQRTGSIFAVNRTHVVSNVVAPRVLLFRWPLAITAQWEKLAPGFFDAPGASNLSFPNMLDPGITGEFRKSRPKVVIAFASLEGYSQICATDLEVAQDVLSSYNACVRETLAICEGYECKEINGSFMAAFADGCKAMEWALTLHLALAAAAIAEEVLDRCKLPNYLWQAVAQQLTKGVHARVGIYGGTIDRVTPNHKTGRADYFGQPVNRAARLMSAASGGQTLCEQRFMSDVLSEWANRSEPRVGPCAVSYAFSQNDAERMSA</sequence>
<dbReference type="PANTHER" id="PTHR43081:SF1">
    <property type="entry name" value="ADENYLATE CYCLASE, TERMINAL-DIFFERENTIATION SPECIFIC"/>
    <property type="match status" value="1"/>
</dbReference>
<dbReference type="PROSITE" id="PS50125">
    <property type="entry name" value="GUANYLATE_CYCLASE_2"/>
    <property type="match status" value="1"/>
</dbReference>
<accession>A0ABQ7H522</accession>
<feature type="domain" description="Guanylate cyclase" evidence="1">
    <location>
        <begin position="83"/>
        <end position="222"/>
    </location>
</feature>